<gene>
    <name evidence="1" type="ORF">NLG97_g8720</name>
</gene>
<dbReference type="Proteomes" id="UP001148737">
    <property type="component" value="Unassembled WGS sequence"/>
</dbReference>
<evidence type="ECO:0000313" key="1">
    <source>
        <dbReference type="EMBL" id="KAJ3477878.1"/>
    </source>
</evidence>
<dbReference type="EMBL" id="JANAKD010001603">
    <property type="protein sequence ID" value="KAJ3477878.1"/>
    <property type="molecule type" value="Genomic_DNA"/>
</dbReference>
<keyword evidence="2" id="KW-1185">Reference proteome</keyword>
<name>A0ACC1QLZ0_9HYPO</name>
<organism evidence="1 2">
    <name type="scientific">Lecanicillium saksenae</name>
    <dbReference type="NCBI Taxonomy" id="468837"/>
    <lineage>
        <taxon>Eukaryota</taxon>
        <taxon>Fungi</taxon>
        <taxon>Dikarya</taxon>
        <taxon>Ascomycota</taxon>
        <taxon>Pezizomycotina</taxon>
        <taxon>Sordariomycetes</taxon>
        <taxon>Hypocreomycetidae</taxon>
        <taxon>Hypocreales</taxon>
        <taxon>Cordycipitaceae</taxon>
        <taxon>Lecanicillium</taxon>
    </lineage>
</organism>
<protein>
    <submittedName>
        <fullName evidence="1">Uncharacterized protein</fullName>
    </submittedName>
</protein>
<comment type="caution">
    <text evidence="1">The sequence shown here is derived from an EMBL/GenBank/DDBJ whole genome shotgun (WGS) entry which is preliminary data.</text>
</comment>
<sequence>MSAFSAALDDAFESKRLRYIAVEDECDDYKAALREMINDAPLQALSSEMIIRPQGKTDIQFLASMPIRRTSRRR</sequence>
<reference evidence="1" key="1">
    <citation type="submission" date="2022-07" db="EMBL/GenBank/DDBJ databases">
        <title>Genome Sequence of Lecanicillium saksenae.</title>
        <authorList>
            <person name="Buettner E."/>
        </authorList>
    </citation>
    <scope>NUCLEOTIDE SEQUENCE</scope>
    <source>
        <strain evidence="1">VT-O1</strain>
    </source>
</reference>
<evidence type="ECO:0000313" key="2">
    <source>
        <dbReference type="Proteomes" id="UP001148737"/>
    </source>
</evidence>
<proteinExistence type="predicted"/>
<accession>A0ACC1QLZ0</accession>